<dbReference type="EMBL" id="BMHY01000005">
    <property type="protein sequence ID" value="GGG72491.1"/>
    <property type="molecule type" value="Genomic_DNA"/>
</dbReference>
<evidence type="ECO:0000313" key="2">
    <source>
        <dbReference type="Proteomes" id="UP000600247"/>
    </source>
</evidence>
<evidence type="ECO:0000313" key="1">
    <source>
        <dbReference type="EMBL" id="GGG72491.1"/>
    </source>
</evidence>
<accession>A0A917HA00</accession>
<comment type="caution">
    <text evidence="1">The sequence shown here is derived from an EMBL/GenBank/DDBJ whole genome shotgun (WGS) entry which is preliminary data.</text>
</comment>
<dbReference type="Proteomes" id="UP000600247">
    <property type="component" value="Unassembled WGS sequence"/>
</dbReference>
<gene>
    <name evidence="1" type="ORF">GCM10010918_30360</name>
</gene>
<proteinExistence type="predicted"/>
<keyword evidence="2" id="KW-1185">Reference proteome</keyword>
<reference evidence="1 2" key="1">
    <citation type="journal article" date="2014" name="Int. J. Syst. Evol. Microbiol.">
        <title>Complete genome sequence of Corynebacterium casei LMG S-19264T (=DSM 44701T), isolated from a smear-ripened cheese.</title>
        <authorList>
            <consortium name="US DOE Joint Genome Institute (JGI-PGF)"/>
            <person name="Walter F."/>
            <person name="Albersmeier A."/>
            <person name="Kalinowski J."/>
            <person name="Ruckert C."/>
        </authorList>
    </citation>
    <scope>NUCLEOTIDE SEQUENCE [LARGE SCALE GENOMIC DNA]</scope>
    <source>
        <strain evidence="1 2">CGMCC 1.15286</strain>
    </source>
</reference>
<dbReference type="Pfam" id="PF13376">
    <property type="entry name" value="OmdA"/>
    <property type="match status" value="1"/>
</dbReference>
<organism evidence="1 2">
    <name type="scientific">Paenibacillus radicis</name>
    <name type="common">ex Gao et al. 2016</name>
    <dbReference type="NCBI Taxonomy" id="1737354"/>
    <lineage>
        <taxon>Bacteria</taxon>
        <taxon>Bacillati</taxon>
        <taxon>Bacillota</taxon>
        <taxon>Bacilli</taxon>
        <taxon>Bacillales</taxon>
        <taxon>Paenibacillaceae</taxon>
        <taxon>Paenibacillus</taxon>
    </lineage>
</organism>
<dbReference type="AlphaFoldDB" id="A0A917HA00"/>
<dbReference type="RefSeq" id="WP_188890040.1">
    <property type="nucleotide sequence ID" value="NZ_BMHY01000005.1"/>
</dbReference>
<name>A0A917HA00_9BACL</name>
<sequence length="166" mass="19505">MVARIPIEEAMMTLKDKKGPGFSYFYKALKKYNIDYLSWRKVESFDELPLLCLLGVEFPTYGHSVLYYDGIFYDPEFGVLESYTPAGEIKHYVELFVDELYKDRQVDIRLPEDFKEAFENDHEAFEIFNSLPYPDKSKLINGISHYKNAAVRKNNITKIMDKIKTM</sequence>
<protein>
    <submittedName>
        <fullName evidence="1">Uncharacterized protein</fullName>
    </submittedName>
</protein>